<protein>
    <recommendedName>
        <fullName evidence="2">Sialate O-acetylesterase domain-containing protein</fullName>
    </recommendedName>
</protein>
<dbReference type="InterPro" id="IPR005181">
    <property type="entry name" value="SASA"/>
</dbReference>
<proteinExistence type="predicted"/>
<dbReference type="Proteomes" id="UP000232721">
    <property type="component" value="Chromosome"/>
</dbReference>
<dbReference type="PANTHER" id="PTHR31988:SF19">
    <property type="entry name" value="9-O-ACETYL-N-ACETYLNEURAMINIC ACID DEACETYLASE-RELATED"/>
    <property type="match status" value="1"/>
</dbReference>
<dbReference type="EMBL" id="CP019336">
    <property type="protein sequence ID" value="AUC20689.1"/>
    <property type="molecule type" value="Genomic_DNA"/>
</dbReference>
<reference evidence="3 4" key="1">
    <citation type="submission" date="2017-02" db="EMBL/GenBank/DDBJ databases">
        <title>Trade-off between light-utilization and light-protection in marine flavobacteria.</title>
        <authorList>
            <person name="Kumagai Y."/>
            <person name="Yoshizawa S."/>
            <person name="Kogure K."/>
            <person name="Iwasaki W."/>
        </authorList>
    </citation>
    <scope>NUCLEOTIDE SEQUENCE [LARGE SCALE GENOMIC DNA]</scope>
    <source>
        <strain evidence="3 4">KCTC 23670</strain>
    </source>
</reference>
<dbReference type="Pfam" id="PF03629">
    <property type="entry name" value="SASA"/>
    <property type="match status" value="1"/>
</dbReference>
<evidence type="ECO:0000256" key="1">
    <source>
        <dbReference type="ARBA" id="ARBA00022801"/>
    </source>
</evidence>
<gene>
    <name evidence="3" type="ORF">BTO15_00530</name>
</gene>
<evidence type="ECO:0000313" key="3">
    <source>
        <dbReference type="EMBL" id="AUC20689.1"/>
    </source>
</evidence>
<evidence type="ECO:0000313" key="4">
    <source>
        <dbReference type="Proteomes" id="UP000232721"/>
    </source>
</evidence>
<accession>A0ABN5F2F3</accession>
<dbReference type="Gene3D" id="3.40.50.1110">
    <property type="entry name" value="SGNH hydrolase"/>
    <property type="match status" value="1"/>
</dbReference>
<name>A0ABN5F2F3_9FLAO</name>
<evidence type="ECO:0000259" key="2">
    <source>
        <dbReference type="Pfam" id="PF03629"/>
    </source>
</evidence>
<keyword evidence="4" id="KW-1185">Reference proteome</keyword>
<sequence length="315" mass="36198">MKNRTYLEGFETLQVKKNNFMKLSKILLVVLITVFFSCKTALISQEKKEVQVVLLAGQSNMAGGGNYDNLEDYIKERIEKVADRVFISQSNTDQILLSWYKNKPSEKYDFTKRFGPELMIGLTLAEKYPNKEFLLIKHAKGGTALYGAWNPDWTLDKAKEIEKGAKKQSWNLVEQHINLINENLAILKKKGKSYKIIGFAWMQGENDATLEKAANSYADNLEKLIKKYRTTFNVEEMPFVFGQINSRYGIKNGAKMVREQMEKVRSAVKNVRLVKTSTDTSWSDFPKHTDNVHYNAEGQKRLGVQLAQELIDFLK</sequence>
<feature type="domain" description="Sialate O-acetylesterase" evidence="2">
    <location>
        <begin position="50"/>
        <end position="311"/>
    </location>
</feature>
<dbReference type="InterPro" id="IPR036514">
    <property type="entry name" value="SGNH_hydro_sf"/>
</dbReference>
<organism evidence="3 4">
    <name type="scientific">Polaribacter sejongensis</name>
    <dbReference type="NCBI Taxonomy" id="985043"/>
    <lineage>
        <taxon>Bacteria</taxon>
        <taxon>Pseudomonadati</taxon>
        <taxon>Bacteroidota</taxon>
        <taxon>Flavobacteriia</taxon>
        <taxon>Flavobacteriales</taxon>
        <taxon>Flavobacteriaceae</taxon>
    </lineage>
</organism>
<dbReference type="SUPFAM" id="SSF52266">
    <property type="entry name" value="SGNH hydrolase"/>
    <property type="match status" value="1"/>
</dbReference>
<keyword evidence="1" id="KW-0378">Hydrolase</keyword>
<dbReference type="PANTHER" id="PTHR31988">
    <property type="entry name" value="ESTERASE, PUTATIVE (DUF303)-RELATED"/>
    <property type="match status" value="1"/>
</dbReference>
<dbReference type="InterPro" id="IPR052940">
    <property type="entry name" value="Carb_Esterase_6"/>
</dbReference>